<evidence type="ECO:0000313" key="3">
    <source>
        <dbReference type="EMBL" id="MQY23871.1"/>
    </source>
</evidence>
<proteinExistence type="predicted"/>
<dbReference type="RefSeq" id="WP_153415615.1">
    <property type="nucleotide sequence ID" value="NZ_WEGK01000024.1"/>
</dbReference>
<dbReference type="SUPFAM" id="SSF53955">
    <property type="entry name" value="Lysozyme-like"/>
    <property type="match status" value="1"/>
</dbReference>
<dbReference type="EMBL" id="WEGK01000024">
    <property type="protein sequence ID" value="MQY23871.1"/>
    <property type="molecule type" value="Genomic_DNA"/>
</dbReference>
<protein>
    <recommendedName>
        <fullName evidence="2">Transglycosylase SLT domain-containing protein</fullName>
    </recommendedName>
</protein>
<name>A0A7K0DEE9_9NOCA</name>
<feature type="signal peptide" evidence="1">
    <location>
        <begin position="1"/>
        <end position="27"/>
    </location>
</feature>
<evidence type="ECO:0000256" key="1">
    <source>
        <dbReference type="SAM" id="SignalP"/>
    </source>
</evidence>
<reference evidence="3 4" key="1">
    <citation type="submission" date="2019-10" db="EMBL/GenBank/DDBJ databases">
        <title>Nocardia macrotermitis sp. nov. and Nocardia aurantia sp. nov., isolated from the gut of fungus growing-termite Macrotermes natalensis.</title>
        <authorList>
            <person name="Benndorf R."/>
            <person name="Schwitalla J."/>
            <person name="Martin K."/>
            <person name="De Beer W."/>
            <person name="Kaster A.-K."/>
            <person name="Vollmers J."/>
            <person name="Poulsen M."/>
            <person name="Beemelmanns C."/>
        </authorList>
    </citation>
    <scope>NUCLEOTIDE SEQUENCE [LARGE SCALE GENOMIC DNA]</scope>
    <source>
        <strain evidence="3 4">RB20</strain>
    </source>
</reference>
<dbReference type="OrthoDB" id="9766277at2"/>
<organism evidence="3 4">
    <name type="scientific">Nocardia macrotermitis</name>
    <dbReference type="NCBI Taxonomy" id="2585198"/>
    <lineage>
        <taxon>Bacteria</taxon>
        <taxon>Bacillati</taxon>
        <taxon>Actinomycetota</taxon>
        <taxon>Actinomycetes</taxon>
        <taxon>Mycobacteriales</taxon>
        <taxon>Nocardiaceae</taxon>
        <taxon>Nocardia</taxon>
    </lineage>
</organism>
<dbReference type="AlphaFoldDB" id="A0A7K0DEE9"/>
<evidence type="ECO:0000313" key="4">
    <source>
        <dbReference type="Proteomes" id="UP000438448"/>
    </source>
</evidence>
<dbReference type="InterPro" id="IPR023346">
    <property type="entry name" value="Lysozyme-like_dom_sf"/>
</dbReference>
<comment type="caution">
    <text evidence="3">The sequence shown here is derived from an EMBL/GenBank/DDBJ whole genome shotgun (WGS) entry which is preliminary data.</text>
</comment>
<dbReference type="Pfam" id="PF01464">
    <property type="entry name" value="SLT"/>
    <property type="match status" value="1"/>
</dbReference>
<keyword evidence="4" id="KW-1185">Reference proteome</keyword>
<sequence>MSIPRTSRLATILAELLCAATASVGLAGCWEAPPARADCHTICDNPAAPVGLLSGSASGSALGSAALAPRALARILVPPNQFPSFNNVISNESSWNVFAINPSSGAYGLGQALPAQKMAAAGADWMFNPATQIRWAYAYMCERYGSPDGAWAFWQVHHWY</sequence>
<dbReference type="Gene3D" id="1.10.530.10">
    <property type="match status" value="1"/>
</dbReference>
<dbReference type="InterPro" id="IPR008258">
    <property type="entry name" value="Transglycosylase_SLT_dom_1"/>
</dbReference>
<accession>A0A7K0DEE9</accession>
<keyword evidence="1" id="KW-0732">Signal</keyword>
<gene>
    <name evidence="3" type="ORF">NRB20_70040</name>
</gene>
<evidence type="ECO:0000259" key="2">
    <source>
        <dbReference type="Pfam" id="PF01464"/>
    </source>
</evidence>
<feature type="domain" description="Transglycosylase SLT" evidence="2">
    <location>
        <begin position="87"/>
        <end position="152"/>
    </location>
</feature>
<feature type="chain" id="PRO_5039005372" description="Transglycosylase SLT domain-containing protein" evidence="1">
    <location>
        <begin position="28"/>
        <end position="160"/>
    </location>
</feature>
<dbReference type="PROSITE" id="PS51257">
    <property type="entry name" value="PROKAR_LIPOPROTEIN"/>
    <property type="match status" value="1"/>
</dbReference>
<dbReference type="Proteomes" id="UP000438448">
    <property type="component" value="Unassembled WGS sequence"/>
</dbReference>